<accession>A0A540KWQ0</accession>
<dbReference type="Proteomes" id="UP000315295">
    <property type="component" value="Unassembled WGS sequence"/>
</dbReference>
<evidence type="ECO:0000313" key="2">
    <source>
        <dbReference type="EMBL" id="TQD78442.1"/>
    </source>
</evidence>
<evidence type="ECO:0000313" key="3">
    <source>
        <dbReference type="Proteomes" id="UP000315295"/>
    </source>
</evidence>
<dbReference type="EMBL" id="VIEB01000908">
    <property type="protein sequence ID" value="TQD78442.1"/>
    <property type="molecule type" value="Genomic_DNA"/>
</dbReference>
<sequence length="142" mass="15443">MGEREVSLFFLSLLLRSNRIGTSFPVSRSYKMQIFISSLQKLRSACAGTEQGNPKRQKTRRNFTTSDETRGAEPPLLGLISGEGRGGCHSSPSRSFATGNKSHGKISVFAGDEEGSIDVEACLLAETLGPSGMIRNSWMRSQ</sequence>
<reference evidence="2 3" key="1">
    <citation type="journal article" date="2019" name="G3 (Bethesda)">
        <title>Sequencing of a Wild Apple (Malus baccata) Genome Unravels the Differences Between Cultivated and Wild Apple Species Regarding Disease Resistance and Cold Tolerance.</title>
        <authorList>
            <person name="Chen X."/>
        </authorList>
    </citation>
    <scope>NUCLEOTIDE SEQUENCE [LARGE SCALE GENOMIC DNA]</scope>
    <source>
        <strain evidence="3">cv. Shandingzi</strain>
        <tissue evidence="2">Leaves</tissue>
    </source>
</reference>
<comment type="caution">
    <text evidence="2">The sequence shown here is derived from an EMBL/GenBank/DDBJ whole genome shotgun (WGS) entry which is preliminary data.</text>
</comment>
<name>A0A540KWQ0_MALBA</name>
<proteinExistence type="predicted"/>
<feature type="region of interest" description="Disordered" evidence="1">
    <location>
        <begin position="48"/>
        <end position="102"/>
    </location>
</feature>
<feature type="compositionally biased region" description="Polar residues" evidence="1">
    <location>
        <begin position="90"/>
        <end position="101"/>
    </location>
</feature>
<dbReference type="AlphaFoldDB" id="A0A540KWQ0"/>
<keyword evidence="3" id="KW-1185">Reference proteome</keyword>
<evidence type="ECO:0000256" key="1">
    <source>
        <dbReference type="SAM" id="MobiDB-lite"/>
    </source>
</evidence>
<protein>
    <submittedName>
        <fullName evidence="2">Uncharacterized protein</fullName>
    </submittedName>
</protein>
<gene>
    <name evidence="2" type="ORF">C1H46_036008</name>
</gene>
<organism evidence="2 3">
    <name type="scientific">Malus baccata</name>
    <name type="common">Siberian crab apple</name>
    <name type="synonym">Pyrus baccata</name>
    <dbReference type="NCBI Taxonomy" id="106549"/>
    <lineage>
        <taxon>Eukaryota</taxon>
        <taxon>Viridiplantae</taxon>
        <taxon>Streptophyta</taxon>
        <taxon>Embryophyta</taxon>
        <taxon>Tracheophyta</taxon>
        <taxon>Spermatophyta</taxon>
        <taxon>Magnoliopsida</taxon>
        <taxon>eudicotyledons</taxon>
        <taxon>Gunneridae</taxon>
        <taxon>Pentapetalae</taxon>
        <taxon>rosids</taxon>
        <taxon>fabids</taxon>
        <taxon>Rosales</taxon>
        <taxon>Rosaceae</taxon>
        <taxon>Amygdaloideae</taxon>
        <taxon>Maleae</taxon>
        <taxon>Malus</taxon>
    </lineage>
</organism>